<accession>A0A401ZXH1</accession>
<sequence>MLSIVEKTYDASTATTTKDRPKQKGERIYDCSLQRYDKYYVKRDC</sequence>
<gene>
    <name evidence="2" type="ORF">KTT_14000</name>
</gene>
<dbReference type="Proteomes" id="UP000287352">
    <property type="component" value="Unassembled WGS sequence"/>
</dbReference>
<protein>
    <submittedName>
        <fullName evidence="2">Uncharacterized protein</fullName>
    </submittedName>
</protein>
<dbReference type="EMBL" id="BIFR01000001">
    <property type="protein sequence ID" value="GCE11541.1"/>
    <property type="molecule type" value="Genomic_DNA"/>
</dbReference>
<organism evidence="2 3">
    <name type="scientific">Tengunoibacter tsumagoiensis</name>
    <dbReference type="NCBI Taxonomy" id="2014871"/>
    <lineage>
        <taxon>Bacteria</taxon>
        <taxon>Bacillati</taxon>
        <taxon>Chloroflexota</taxon>
        <taxon>Ktedonobacteria</taxon>
        <taxon>Ktedonobacterales</taxon>
        <taxon>Dictyobacteraceae</taxon>
        <taxon>Tengunoibacter</taxon>
    </lineage>
</organism>
<name>A0A401ZXH1_9CHLR</name>
<evidence type="ECO:0000313" key="2">
    <source>
        <dbReference type="EMBL" id="GCE11541.1"/>
    </source>
</evidence>
<evidence type="ECO:0000256" key="1">
    <source>
        <dbReference type="SAM" id="MobiDB-lite"/>
    </source>
</evidence>
<comment type="caution">
    <text evidence="2">The sequence shown here is derived from an EMBL/GenBank/DDBJ whole genome shotgun (WGS) entry which is preliminary data.</text>
</comment>
<feature type="region of interest" description="Disordered" evidence="1">
    <location>
        <begin position="1"/>
        <end position="24"/>
    </location>
</feature>
<proteinExistence type="predicted"/>
<dbReference type="AlphaFoldDB" id="A0A401ZXH1"/>
<evidence type="ECO:0000313" key="3">
    <source>
        <dbReference type="Proteomes" id="UP000287352"/>
    </source>
</evidence>
<reference evidence="3" key="1">
    <citation type="submission" date="2018-12" db="EMBL/GenBank/DDBJ databases">
        <title>Tengunoibacter tsumagoiensis gen. nov., sp. nov., Dictyobacter kobayashii sp. nov., D. alpinus sp. nov., and D. joshuensis sp. nov. and description of Dictyobacteraceae fam. nov. within the order Ktedonobacterales isolated from Tengu-no-mugimeshi.</title>
        <authorList>
            <person name="Wang C.M."/>
            <person name="Zheng Y."/>
            <person name="Sakai Y."/>
            <person name="Toyoda A."/>
            <person name="Minakuchi Y."/>
            <person name="Abe K."/>
            <person name="Yokota A."/>
            <person name="Yabe S."/>
        </authorList>
    </citation>
    <scope>NUCLEOTIDE SEQUENCE [LARGE SCALE GENOMIC DNA]</scope>
    <source>
        <strain evidence="3">Uno3</strain>
    </source>
</reference>
<keyword evidence="3" id="KW-1185">Reference proteome</keyword>